<comment type="caution">
    <text evidence="1">The sequence shown here is derived from an EMBL/GenBank/DDBJ whole genome shotgun (WGS) entry which is preliminary data.</text>
</comment>
<protein>
    <submittedName>
        <fullName evidence="1">Uncharacterized protein</fullName>
    </submittedName>
</protein>
<evidence type="ECO:0000313" key="2">
    <source>
        <dbReference type="Proteomes" id="UP000308707"/>
    </source>
</evidence>
<keyword evidence="2" id="KW-1185">Reference proteome</keyword>
<accession>A0A4U5JW21</accession>
<reference evidence="1 2" key="1">
    <citation type="submission" date="2019-04" db="EMBL/GenBank/DDBJ databases">
        <title>Reference strain of H23.</title>
        <authorList>
            <person name="Luo X."/>
        </authorList>
    </citation>
    <scope>NUCLEOTIDE SEQUENCE [LARGE SCALE GENOMIC DNA]</scope>
    <source>
        <strain evidence="1 2">H23</strain>
    </source>
</reference>
<organism evidence="1 2">
    <name type="scientific">Luteimonas gilva</name>
    <dbReference type="NCBI Taxonomy" id="2572684"/>
    <lineage>
        <taxon>Bacteria</taxon>
        <taxon>Pseudomonadati</taxon>
        <taxon>Pseudomonadota</taxon>
        <taxon>Gammaproteobacteria</taxon>
        <taxon>Lysobacterales</taxon>
        <taxon>Lysobacteraceae</taxon>
        <taxon>Luteimonas</taxon>
    </lineage>
</organism>
<gene>
    <name evidence="1" type="ORF">FCE95_07665</name>
</gene>
<evidence type="ECO:0000313" key="1">
    <source>
        <dbReference type="EMBL" id="TKR34132.1"/>
    </source>
</evidence>
<sequence length="164" mass="18072">MGDVAFRGCEAADKDCGLPKEISSGLITTKTAQVWKWESLPADSFYKRVAIEGSPQFELSGDGRTVTISNPNLTSDLYVWRKVASANGRQNPLADGDELLAVCRLAEQAGRSAESWILSCDRYVQGKGYGLHYTFKSTGRVPQDVQSMDSKTLAQVESWRCKKD</sequence>
<dbReference type="Proteomes" id="UP000308707">
    <property type="component" value="Unassembled WGS sequence"/>
</dbReference>
<dbReference type="RefSeq" id="WP_137266335.1">
    <property type="nucleotide sequence ID" value="NZ_SZUA01000001.1"/>
</dbReference>
<proteinExistence type="predicted"/>
<dbReference type="EMBL" id="SZUA01000001">
    <property type="protein sequence ID" value="TKR34132.1"/>
    <property type="molecule type" value="Genomic_DNA"/>
</dbReference>
<name>A0A4U5JW21_9GAMM</name>
<dbReference type="AlphaFoldDB" id="A0A4U5JW21"/>